<proteinExistence type="predicted"/>
<dbReference type="Proteomes" id="UP001317085">
    <property type="component" value="Unassembled WGS sequence"/>
</dbReference>
<protein>
    <submittedName>
        <fullName evidence="1">Abi family protein</fullName>
    </submittedName>
</protein>
<evidence type="ECO:0000313" key="1">
    <source>
        <dbReference type="EMBL" id="MCK1783331.1"/>
    </source>
</evidence>
<organism evidence="1 2">
    <name type="scientific">Pseudomonas emilianonis</name>
    <dbReference type="NCBI Taxonomy" id="2915812"/>
    <lineage>
        <taxon>Bacteria</taxon>
        <taxon>Pseudomonadati</taxon>
        <taxon>Pseudomonadota</taxon>
        <taxon>Gammaproteobacteria</taxon>
        <taxon>Pseudomonadales</taxon>
        <taxon>Pseudomonadaceae</taxon>
        <taxon>Pseudomonas</taxon>
    </lineage>
</organism>
<evidence type="ECO:0000313" key="2">
    <source>
        <dbReference type="Proteomes" id="UP001317085"/>
    </source>
</evidence>
<name>A0ABT0EC83_9PSED</name>
<keyword evidence="2" id="KW-1185">Reference proteome</keyword>
<comment type="caution">
    <text evidence="1">The sequence shown here is derived from an EMBL/GenBank/DDBJ whole genome shotgun (WGS) entry which is preliminary data.</text>
</comment>
<reference evidence="1 2" key="1">
    <citation type="submission" date="2022-02" db="EMBL/GenBank/DDBJ databases">
        <title>Comparative genomics of the first Antarctic Pseudomonas spp. capable of biotransforming 2,4,6-Trinitrotoluene.</title>
        <authorList>
            <person name="Cabrera M.A."/>
            <person name="Marquez S.L."/>
            <person name="Perez-Donoso J.M."/>
        </authorList>
    </citation>
    <scope>NUCLEOTIDE SEQUENCE [LARGE SCALE GENOMIC DNA]</scope>
    <source>
        <strain evidence="1 2">TNT11</strain>
    </source>
</reference>
<dbReference type="InterPro" id="IPR011664">
    <property type="entry name" value="Abi_system_AbiD/AbiF-like"/>
</dbReference>
<sequence>MGITNPARSERKLAQVGYYRLSGYWFPARNFVRDHLQNVVLCDVTQKPLRQNSFLPDTTFDDAFSLYLFDKKLRQLMLDAIERIEIHVRTVTAHEVGYHGALAYTDPSFIVPKRTFLPWNSKPTFSTESAKCWLSRKAAVAPPITAVHEG</sequence>
<dbReference type="RefSeq" id="WP_247396129.1">
    <property type="nucleotide sequence ID" value="NZ_JAKNRV010000011.1"/>
</dbReference>
<accession>A0ABT0EC83</accession>
<gene>
    <name evidence="1" type="ORF">L9Z73_02840</name>
</gene>
<dbReference type="EMBL" id="JAKNRV010000011">
    <property type="protein sequence ID" value="MCK1783331.1"/>
    <property type="molecule type" value="Genomic_DNA"/>
</dbReference>
<dbReference type="Pfam" id="PF07751">
    <property type="entry name" value="Abi_2"/>
    <property type="match status" value="1"/>
</dbReference>